<accession>A0A152A520</accession>
<dbReference type="AlphaFoldDB" id="A0A152A520"/>
<dbReference type="SUPFAM" id="SSF52833">
    <property type="entry name" value="Thioredoxin-like"/>
    <property type="match status" value="1"/>
</dbReference>
<evidence type="ECO:0000256" key="1">
    <source>
        <dbReference type="ARBA" id="ARBA00010505"/>
    </source>
</evidence>
<dbReference type="GO" id="GO:0045454">
    <property type="term" value="P:cell redox homeostasis"/>
    <property type="evidence" value="ECO:0007669"/>
    <property type="project" value="TreeGrafter"/>
</dbReference>
<reference evidence="9 10" key="1">
    <citation type="submission" date="2015-12" db="EMBL/GenBank/DDBJ databases">
        <title>Dictyostelia acquired genes for synthesis and detection of signals that induce cell-type specialization by lateral gene transfer from prokaryotes.</title>
        <authorList>
            <person name="Gloeckner G."/>
            <person name="Schaap P."/>
        </authorList>
    </citation>
    <scope>NUCLEOTIDE SEQUENCE [LARGE SCALE GENOMIC DNA]</scope>
    <source>
        <strain evidence="9 10">TK</strain>
    </source>
</reference>
<feature type="domain" description="Thioredoxin" evidence="8">
    <location>
        <begin position="3"/>
        <end position="170"/>
    </location>
</feature>
<evidence type="ECO:0000313" key="10">
    <source>
        <dbReference type="Proteomes" id="UP000076078"/>
    </source>
</evidence>
<dbReference type="PROSITE" id="PS51352">
    <property type="entry name" value="THIOREDOXIN_2"/>
    <property type="match status" value="1"/>
</dbReference>
<evidence type="ECO:0000256" key="4">
    <source>
        <dbReference type="ARBA" id="ARBA00023002"/>
    </source>
</evidence>
<comment type="caution">
    <text evidence="9">The sequence shown here is derived from an EMBL/GenBank/DDBJ whole genome shotgun (WGS) entry which is preliminary data.</text>
</comment>
<comment type="function">
    <text evidence="7">Thiol-specific peroxidase that catalyzes the reduction of hydrogen peroxide and organic hydroperoxides to water and alcohols, respectively. Plays a role in cell protection against oxidative stress by detoxifying peroxides.</text>
</comment>
<keyword evidence="4 7" id="KW-0560">Oxidoreductase</keyword>
<dbReference type="STRING" id="361077.A0A152A520"/>
<protein>
    <submittedName>
        <fullName evidence="9">Peroxiredoxin</fullName>
    </submittedName>
</protein>
<dbReference type="InParanoid" id="A0A152A520"/>
<dbReference type="FunFam" id="3.40.30.10:FF:000020">
    <property type="entry name" value="Peroxiredoxin"/>
    <property type="match status" value="1"/>
</dbReference>
<name>A0A152A520_TIELA</name>
<dbReference type="PANTHER" id="PTHR10430">
    <property type="entry name" value="PEROXIREDOXIN"/>
    <property type="match status" value="1"/>
</dbReference>
<dbReference type="GO" id="GO:0042744">
    <property type="term" value="P:hydrogen peroxide catabolic process"/>
    <property type="evidence" value="ECO:0007669"/>
    <property type="project" value="TreeGrafter"/>
</dbReference>
<dbReference type="InterPro" id="IPR036249">
    <property type="entry name" value="Thioredoxin-like_sf"/>
</dbReference>
<comment type="similarity">
    <text evidence="1 7">Belongs to the peroxiredoxin family. Prx5 subfamily.</text>
</comment>
<evidence type="ECO:0000256" key="6">
    <source>
        <dbReference type="PIRSR" id="PIRSR637944-1"/>
    </source>
</evidence>
<evidence type="ECO:0000259" key="8">
    <source>
        <dbReference type="PROSITE" id="PS51352"/>
    </source>
</evidence>
<feature type="active site" description="Cysteine sulfenic acid (-SOH) intermediate" evidence="6">
    <location>
        <position position="57"/>
    </location>
</feature>
<evidence type="ECO:0000256" key="5">
    <source>
        <dbReference type="ARBA" id="ARBA00023284"/>
    </source>
</evidence>
<dbReference type="InterPro" id="IPR037944">
    <property type="entry name" value="PRX5-like"/>
</dbReference>
<sequence>MAIKVGDKIDQYNSILWTATPEVDGVCSMAKKVESNDLFLNKKVVVFAIPGAYTPTCTAEHLPSYLKLHKEIRAKGVDAIYCISTNDPFVMLAFEDIHNTKAQGVTMLSDGNFEFTKKIGAQMDGSGMGLGTQRTVRYALVIDNGIVTVAEIENGAAYEKSSAEDILKKL</sequence>
<dbReference type="GO" id="GO:0034599">
    <property type="term" value="P:cellular response to oxidative stress"/>
    <property type="evidence" value="ECO:0007669"/>
    <property type="project" value="InterPro"/>
</dbReference>
<dbReference type="GO" id="GO:0005739">
    <property type="term" value="C:mitochondrion"/>
    <property type="evidence" value="ECO:0007669"/>
    <property type="project" value="TreeGrafter"/>
</dbReference>
<dbReference type="EMBL" id="LODT01000010">
    <property type="protein sequence ID" value="KYR01330.1"/>
    <property type="molecule type" value="Genomic_DNA"/>
</dbReference>
<dbReference type="Pfam" id="PF08534">
    <property type="entry name" value="Redoxin"/>
    <property type="match status" value="1"/>
</dbReference>
<dbReference type="PANTHER" id="PTHR10430:SF16">
    <property type="entry name" value="PEROXIREDOXIN-5, MITOCHONDRIAL"/>
    <property type="match status" value="1"/>
</dbReference>
<keyword evidence="3 7" id="KW-0049">Antioxidant</keyword>
<keyword evidence="2 7" id="KW-0575">Peroxidase</keyword>
<evidence type="ECO:0000256" key="3">
    <source>
        <dbReference type="ARBA" id="ARBA00022862"/>
    </source>
</evidence>
<evidence type="ECO:0000256" key="2">
    <source>
        <dbReference type="ARBA" id="ARBA00022559"/>
    </source>
</evidence>
<dbReference type="CDD" id="cd03013">
    <property type="entry name" value="PRX5_like"/>
    <property type="match status" value="1"/>
</dbReference>
<dbReference type="OMA" id="HVPEYIQ"/>
<keyword evidence="10" id="KW-1185">Reference proteome</keyword>
<dbReference type="GO" id="GO:0008379">
    <property type="term" value="F:thioredoxin peroxidase activity"/>
    <property type="evidence" value="ECO:0007669"/>
    <property type="project" value="InterPro"/>
</dbReference>
<organism evidence="9 10">
    <name type="scientific">Tieghemostelium lacteum</name>
    <name type="common">Slime mold</name>
    <name type="synonym">Dictyostelium lacteum</name>
    <dbReference type="NCBI Taxonomy" id="361077"/>
    <lineage>
        <taxon>Eukaryota</taxon>
        <taxon>Amoebozoa</taxon>
        <taxon>Evosea</taxon>
        <taxon>Eumycetozoa</taxon>
        <taxon>Dictyostelia</taxon>
        <taxon>Dictyosteliales</taxon>
        <taxon>Raperosteliaceae</taxon>
        <taxon>Tieghemostelium</taxon>
    </lineage>
</organism>
<evidence type="ECO:0000313" key="9">
    <source>
        <dbReference type="EMBL" id="KYR01330.1"/>
    </source>
</evidence>
<dbReference type="InterPro" id="IPR013740">
    <property type="entry name" value="Redoxin"/>
</dbReference>
<gene>
    <name evidence="9" type="ORF">DLAC_02054</name>
</gene>
<dbReference type="OrthoDB" id="1882547at2759"/>
<proteinExistence type="inferred from homology"/>
<dbReference type="Gene3D" id="3.40.30.10">
    <property type="entry name" value="Glutaredoxin"/>
    <property type="match status" value="1"/>
</dbReference>
<evidence type="ECO:0000256" key="7">
    <source>
        <dbReference type="RuleBase" id="RU366011"/>
    </source>
</evidence>
<dbReference type="InterPro" id="IPR013766">
    <property type="entry name" value="Thioredoxin_domain"/>
</dbReference>
<dbReference type="Proteomes" id="UP000076078">
    <property type="component" value="Unassembled WGS sequence"/>
</dbReference>
<dbReference type="GO" id="GO:0005777">
    <property type="term" value="C:peroxisome"/>
    <property type="evidence" value="ECO:0007669"/>
    <property type="project" value="TreeGrafter"/>
</dbReference>
<keyword evidence="5 7" id="KW-0676">Redox-active center</keyword>